<evidence type="ECO:0000313" key="1">
    <source>
        <dbReference type="EMBL" id="GBL54176.1"/>
    </source>
</evidence>
<gene>
    <name evidence="1" type="ORF">AVEN_190426_1</name>
</gene>
<accession>A0A4Y1ZK93</accession>
<dbReference type="EMBL" id="BGPR01225741">
    <property type="protein sequence ID" value="GBL54176.1"/>
    <property type="molecule type" value="Genomic_DNA"/>
</dbReference>
<dbReference type="Proteomes" id="UP000499080">
    <property type="component" value="Unassembled WGS sequence"/>
</dbReference>
<sequence length="136" mass="15442">MYSLHLCILGTLTSRYVIIKLRSYGLFFHEFRPRFVLFPIVGTGRIDVARGLVSASVVSRVIAVNSSHIKGRGVARQLQCIGSHVRCRYICQATRRWNDATGRNSTDHSPQVRTLSDSRFGQATRRRNKALFFCDP</sequence>
<dbReference type="AlphaFoldDB" id="A0A4Y1ZK93"/>
<comment type="caution">
    <text evidence="1">The sequence shown here is derived from an EMBL/GenBank/DDBJ whole genome shotgun (WGS) entry which is preliminary data.</text>
</comment>
<name>A0A4Y1ZK93_ARAVE</name>
<keyword evidence="2" id="KW-1185">Reference proteome</keyword>
<protein>
    <submittedName>
        <fullName evidence="1">Uncharacterized protein</fullName>
    </submittedName>
</protein>
<evidence type="ECO:0000313" key="2">
    <source>
        <dbReference type="Proteomes" id="UP000499080"/>
    </source>
</evidence>
<organism evidence="1 2">
    <name type="scientific">Araneus ventricosus</name>
    <name type="common">Orbweaver spider</name>
    <name type="synonym">Epeira ventricosa</name>
    <dbReference type="NCBI Taxonomy" id="182803"/>
    <lineage>
        <taxon>Eukaryota</taxon>
        <taxon>Metazoa</taxon>
        <taxon>Ecdysozoa</taxon>
        <taxon>Arthropoda</taxon>
        <taxon>Chelicerata</taxon>
        <taxon>Arachnida</taxon>
        <taxon>Araneae</taxon>
        <taxon>Araneomorphae</taxon>
        <taxon>Entelegynae</taxon>
        <taxon>Araneoidea</taxon>
        <taxon>Araneidae</taxon>
        <taxon>Araneus</taxon>
    </lineage>
</organism>
<reference evidence="1 2" key="1">
    <citation type="journal article" date="2019" name="Sci. Rep.">
        <title>Orb-weaving spider Araneus ventricosus genome elucidates the spidroin gene catalogue.</title>
        <authorList>
            <person name="Kono N."/>
            <person name="Nakamura H."/>
            <person name="Ohtoshi R."/>
            <person name="Moran D.A.P."/>
            <person name="Shinohara A."/>
            <person name="Yoshida Y."/>
            <person name="Fujiwara M."/>
            <person name="Mori M."/>
            <person name="Tomita M."/>
            <person name="Arakawa K."/>
        </authorList>
    </citation>
    <scope>NUCLEOTIDE SEQUENCE [LARGE SCALE GENOMIC DNA]</scope>
</reference>
<proteinExistence type="predicted"/>